<dbReference type="EMBL" id="GBRH01223108">
    <property type="protein sequence ID" value="JAD74787.1"/>
    <property type="molecule type" value="Transcribed_RNA"/>
</dbReference>
<reference evidence="1" key="2">
    <citation type="journal article" date="2015" name="Data Brief">
        <title>Shoot transcriptome of the giant reed, Arundo donax.</title>
        <authorList>
            <person name="Barrero R.A."/>
            <person name="Guerrero F.D."/>
            <person name="Moolhuijzen P."/>
            <person name="Goolsby J.A."/>
            <person name="Tidwell J."/>
            <person name="Bellgard S.E."/>
            <person name="Bellgard M.I."/>
        </authorList>
    </citation>
    <scope>NUCLEOTIDE SEQUENCE</scope>
    <source>
        <tissue evidence="1">Shoot tissue taken approximately 20 cm above the soil surface</tissue>
    </source>
</reference>
<organism evidence="1">
    <name type="scientific">Arundo donax</name>
    <name type="common">Giant reed</name>
    <name type="synonym">Donax arundinaceus</name>
    <dbReference type="NCBI Taxonomy" id="35708"/>
    <lineage>
        <taxon>Eukaryota</taxon>
        <taxon>Viridiplantae</taxon>
        <taxon>Streptophyta</taxon>
        <taxon>Embryophyta</taxon>
        <taxon>Tracheophyta</taxon>
        <taxon>Spermatophyta</taxon>
        <taxon>Magnoliopsida</taxon>
        <taxon>Liliopsida</taxon>
        <taxon>Poales</taxon>
        <taxon>Poaceae</taxon>
        <taxon>PACMAD clade</taxon>
        <taxon>Arundinoideae</taxon>
        <taxon>Arundineae</taxon>
        <taxon>Arundo</taxon>
    </lineage>
</organism>
<evidence type="ECO:0000313" key="1">
    <source>
        <dbReference type="EMBL" id="JAD74787.1"/>
    </source>
</evidence>
<accession>A0A0A9CTE9</accession>
<dbReference type="AlphaFoldDB" id="A0A0A9CTE9"/>
<proteinExistence type="predicted"/>
<sequence>MKMNEGETSGNVSKLIPNKADILYRCVFSKFIAKHFLISVFIQATNN</sequence>
<name>A0A0A9CTE9_ARUDO</name>
<protein>
    <submittedName>
        <fullName evidence="1">RNA-binding protein, putative</fullName>
    </submittedName>
</protein>
<reference evidence="1" key="1">
    <citation type="submission" date="2014-09" db="EMBL/GenBank/DDBJ databases">
        <authorList>
            <person name="Magalhaes I.L.F."/>
            <person name="Oliveira U."/>
            <person name="Santos F.R."/>
            <person name="Vidigal T.H.D.A."/>
            <person name="Brescovit A.D."/>
            <person name="Santos A.J."/>
        </authorList>
    </citation>
    <scope>NUCLEOTIDE SEQUENCE</scope>
    <source>
        <tissue evidence="1">Shoot tissue taken approximately 20 cm above the soil surface</tissue>
    </source>
</reference>